<evidence type="ECO:0000259" key="1">
    <source>
        <dbReference type="Pfam" id="PF25597"/>
    </source>
</evidence>
<dbReference type="PANTHER" id="PTHR42648">
    <property type="entry name" value="TRANSPOSASE, PUTATIVE-RELATED"/>
    <property type="match status" value="1"/>
</dbReference>
<evidence type="ECO:0000313" key="3">
    <source>
        <dbReference type="Proteomes" id="UP001454036"/>
    </source>
</evidence>
<dbReference type="InterPro" id="IPR039537">
    <property type="entry name" value="Retrotran_Ty1/copia-like"/>
</dbReference>
<dbReference type="Proteomes" id="UP001454036">
    <property type="component" value="Unassembled WGS sequence"/>
</dbReference>
<gene>
    <name evidence="2" type="ORF">LIER_23758</name>
</gene>
<comment type="caution">
    <text evidence="2">The sequence shown here is derived from an EMBL/GenBank/DDBJ whole genome shotgun (WGS) entry which is preliminary data.</text>
</comment>
<organism evidence="2 3">
    <name type="scientific">Lithospermum erythrorhizon</name>
    <name type="common">Purple gromwell</name>
    <name type="synonym">Lithospermum officinale var. erythrorhizon</name>
    <dbReference type="NCBI Taxonomy" id="34254"/>
    <lineage>
        <taxon>Eukaryota</taxon>
        <taxon>Viridiplantae</taxon>
        <taxon>Streptophyta</taxon>
        <taxon>Embryophyta</taxon>
        <taxon>Tracheophyta</taxon>
        <taxon>Spermatophyta</taxon>
        <taxon>Magnoliopsida</taxon>
        <taxon>eudicotyledons</taxon>
        <taxon>Gunneridae</taxon>
        <taxon>Pentapetalae</taxon>
        <taxon>asterids</taxon>
        <taxon>lamiids</taxon>
        <taxon>Boraginales</taxon>
        <taxon>Boraginaceae</taxon>
        <taxon>Boraginoideae</taxon>
        <taxon>Lithospermeae</taxon>
        <taxon>Lithospermum</taxon>
    </lineage>
</organism>
<reference evidence="2 3" key="1">
    <citation type="submission" date="2024-01" db="EMBL/GenBank/DDBJ databases">
        <title>The complete chloroplast genome sequence of Lithospermum erythrorhizon: insights into the phylogenetic relationship among Boraginaceae species and the maternal lineages of purple gromwells.</title>
        <authorList>
            <person name="Okada T."/>
            <person name="Watanabe K."/>
        </authorList>
    </citation>
    <scope>NUCLEOTIDE SEQUENCE [LARGE SCALE GENOMIC DNA]</scope>
</reference>
<keyword evidence="3" id="KW-1185">Reference proteome</keyword>
<feature type="domain" description="Retroviral polymerase SH3-like" evidence="1">
    <location>
        <begin position="42"/>
        <end position="101"/>
    </location>
</feature>
<dbReference type="PANTHER" id="PTHR42648:SF31">
    <property type="entry name" value="RNA-DIRECTED DNA POLYMERASE"/>
    <property type="match status" value="1"/>
</dbReference>
<protein>
    <recommendedName>
        <fullName evidence="1">Retroviral polymerase SH3-like domain-containing protein</fullName>
    </recommendedName>
</protein>
<evidence type="ECO:0000313" key="2">
    <source>
        <dbReference type="EMBL" id="GAA0169229.1"/>
    </source>
</evidence>
<sequence length="135" mass="15721">MFVAATYLINRFPLPFLQFKSPYQLLFNTSSSYSHLKSFGYLCYAATKIPGRDKYQPRSAPCVFIRYPLGKKAYKLYDLQNKIIFTSKDVVFHELCYPFHYIDQPATSPVLVITTDFPTNIYYPMNLPVCHNISH</sequence>
<dbReference type="Pfam" id="PF25597">
    <property type="entry name" value="SH3_retrovirus"/>
    <property type="match status" value="1"/>
</dbReference>
<dbReference type="EMBL" id="BAABME010006761">
    <property type="protein sequence ID" value="GAA0169229.1"/>
    <property type="molecule type" value="Genomic_DNA"/>
</dbReference>
<dbReference type="InterPro" id="IPR057670">
    <property type="entry name" value="SH3_retrovirus"/>
</dbReference>
<name>A0AAV3QYW4_LITER</name>
<accession>A0AAV3QYW4</accession>
<dbReference type="AlphaFoldDB" id="A0AAV3QYW4"/>
<proteinExistence type="predicted"/>